<evidence type="ECO:0000259" key="10">
    <source>
        <dbReference type="PROSITE" id="PS50145"/>
    </source>
</evidence>
<keyword evidence="5 7" id="KW-0863">Zinc-finger</keyword>
<evidence type="ECO:0000259" key="9">
    <source>
        <dbReference type="PROSITE" id="PS50089"/>
    </source>
</evidence>
<dbReference type="SMART" id="SM00184">
    <property type="entry name" value="RING"/>
    <property type="match status" value="1"/>
</dbReference>
<dbReference type="EnsemblMetazoa" id="CLYHEMT000330.1">
    <property type="protein sequence ID" value="CLYHEMP000330.1"/>
    <property type="gene ID" value="CLYHEMG000330"/>
</dbReference>
<sequence length="305" mass="35610">MKRDIKIKTKWQVLTPNNLVTMLLSLGRRKKTSVLNSDQKEFAGGINKDDITCAICHLILRDPVQAVDCGHRFCKNCISQFHQTNPAKCPMDWKTIQVFPDIGKKREILSLQIRCQNHEEGCEWQNEIREEENHLQNCGYQRVSCELKCGEDILQKNMQKHLDEECRMVLRCEFKDYGCTFKGTKLSLDEHNTKSQYKHLTMKMEHEIQKVKNNYEVKLKEKDREIQDLKETIKRILADKKQSASETLTVPRGPYTFVMENFKTEFDKAKISNDRILSPGFFTEKGYEGRLIVYLNGNGPEKTLI</sequence>
<dbReference type="GO" id="GO:0005737">
    <property type="term" value="C:cytoplasm"/>
    <property type="evidence" value="ECO:0007669"/>
    <property type="project" value="UniProtKB-SubCell"/>
</dbReference>
<keyword evidence="2" id="KW-0963">Cytoplasm</keyword>
<evidence type="ECO:0000256" key="4">
    <source>
        <dbReference type="ARBA" id="ARBA00022737"/>
    </source>
</evidence>
<accession>A0A7M5UP46</accession>
<keyword evidence="6 7" id="KW-0862">Zinc</keyword>
<dbReference type="Gene3D" id="2.60.210.10">
    <property type="entry name" value="Apoptosis, Tumor Necrosis Factor Receptor Associated Protein 2, Chain A"/>
    <property type="match status" value="1"/>
</dbReference>
<reference evidence="11" key="1">
    <citation type="submission" date="2021-01" db="UniProtKB">
        <authorList>
            <consortium name="EnsemblMetazoa"/>
        </authorList>
    </citation>
    <scope>IDENTIFICATION</scope>
</reference>
<dbReference type="GO" id="GO:0031625">
    <property type="term" value="F:ubiquitin protein ligase binding"/>
    <property type="evidence" value="ECO:0007669"/>
    <property type="project" value="TreeGrafter"/>
</dbReference>
<dbReference type="Pfam" id="PF02176">
    <property type="entry name" value="zf-TRAF"/>
    <property type="match status" value="1"/>
</dbReference>
<dbReference type="GeneID" id="136806305"/>
<evidence type="ECO:0000256" key="5">
    <source>
        <dbReference type="ARBA" id="ARBA00022771"/>
    </source>
</evidence>
<dbReference type="PANTHER" id="PTHR10131">
    <property type="entry name" value="TNF RECEPTOR ASSOCIATED FACTOR"/>
    <property type="match status" value="1"/>
</dbReference>
<keyword evidence="12" id="KW-1185">Reference proteome</keyword>
<dbReference type="Pfam" id="PF00097">
    <property type="entry name" value="zf-C3HC4"/>
    <property type="match status" value="1"/>
</dbReference>
<protein>
    <submittedName>
        <fullName evidence="11">Uncharacterized protein</fullName>
    </submittedName>
</protein>
<feature type="domain" description="TRAF-type" evidence="10">
    <location>
        <begin position="134"/>
        <end position="188"/>
    </location>
</feature>
<dbReference type="PROSITE" id="PS50089">
    <property type="entry name" value="ZF_RING_2"/>
    <property type="match status" value="1"/>
</dbReference>
<evidence type="ECO:0000313" key="12">
    <source>
        <dbReference type="Proteomes" id="UP000594262"/>
    </source>
</evidence>
<dbReference type="GO" id="GO:0043122">
    <property type="term" value="P:regulation of canonical NF-kappaB signal transduction"/>
    <property type="evidence" value="ECO:0007669"/>
    <property type="project" value="TreeGrafter"/>
</dbReference>
<evidence type="ECO:0000313" key="11">
    <source>
        <dbReference type="EnsemblMetazoa" id="CLYHEMP000330.1"/>
    </source>
</evidence>
<dbReference type="PROSITE" id="PS50145">
    <property type="entry name" value="ZF_TRAF"/>
    <property type="match status" value="1"/>
</dbReference>
<evidence type="ECO:0000256" key="1">
    <source>
        <dbReference type="ARBA" id="ARBA00004496"/>
    </source>
</evidence>
<dbReference type="InterPro" id="IPR008974">
    <property type="entry name" value="TRAF-like"/>
</dbReference>
<dbReference type="RefSeq" id="XP_066918964.1">
    <property type="nucleotide sequence ID" value="XM_067062863.1"/>
</dbReference>
<dbReference type="PANTHER" id="PTHR10131:SF94">
    <property type="entry name" value="TNF RECEPTOR-ASSOCIATED FACTOR 4"/>
    <property type="match status" value="1"/>
</dbReference>
<dbReference type="Gene3D" id="3.30.40.10">
    <property type="entry name" value="Zinc/RING finger domain, C3HC4 (zinc finger)"/>
    <property type="match status" value="2"/>
</dbReference>
<evidence type="ECO:0000256" key="6">
    <source>
        <dbReference type="ARBA" id="ARBA00022833"/>
    </source>
</evidence>
<dbReference type="Proteomes" id="UP000594262">
    <property type="component" value="Unplaced"/>
</dbReference>
<dbReference type="SUPFAM" id="SSF49599">
    <property type="entry name" value="TRAF domain-like"/>
    <property type="match status" value="1"/>
</dbReference>
<evidence type="ECO:0000256" key="3">
    <source>
        <dbReference type="ARBA" id="ARBA00022723"/>
    </source>
</evidence>
<dbReference type="OrthoDB" id="5945397at2759"/>
<dbReference type="AlphaFoldDB" id="A0A7M5UP46"/>
<keyword evidence="8" id="KW-0175">Coiled coil</keyword>
<feature type="domain" description="RING-type" evidence="9">
    <location>
        <begin position="53"/>
        <end position="92"/>
    </location>
</feature>
<feature type="zinc finger region" description="TRAF-type" evidence="7">
    <location>
        <begin position="134"/>
        <end position="188"/>
    </location>
</feature>
<organism evidence="11 12">
    <name type="scientific">Clytia hemisphaerica</name>
    <dbReference type="NCBI Taxonomy" id="252671"/>
    <lineage>
        <taxon>Eukaryota</taxon>
        <taxon>Metazoa</taxon>
        <taxon>Cnidaria</taxon>
        <taxon>Hydrozoa</taxon>
        <taxon>Hydroidolina</taxon>
        <taxon>Leptothecata</taxon>
        <taxon>Obeliida</taxon>
        <taxon>Clytiidae</taxon>
        <taxon>Clytia</taxon>
    </lineage>
</organism>
<dbReference type="SUPFAM" id="SSF57850">
    <property type="entry name" value="RING/U-box"/>
    <property type="match status" value="1"/>
</dbReference>
<feature type="coiled-coil region" evidence="8">
    <location>
        <begin position="212"/>
        <end position="246"/>
    </location>
</feature>
<proteinExistence type="predicted"/>
<dbReference type="InterPro" id="IPR001841">
    <property type="entry name" value="Znf_RING"/>
</dbReference>
<dbReference type="GO" id="GO:0005164">
    <property type="term" value="F:tumor necrosis factor receptor binding"/>
    <property type="evidence" value="ECO:0007669"/>
    <property type="project" value="TreeGrafter"/>
</dbReference>
<evidence type="ECO:0000256" key="8">
    <source>
        <dbReference type="SAM" id="Coils"/>
    </source>
</evidence>
<dbReference type="InterPro" id="IPR013083">
    <property type="entry name" value="Znf_RING/FYVE/PHD"/>
</dbReference>
<evidence type="ECO:0000256" key="2">
    <source>
        <dbReference type="ARBA" id="ARBA00022490"/>
    </source>
</evidence>
<name>A0A7M5UP46_9CNID</name>
<dbReference type="InterPro" id="IPR001293">
    <property type="entry name" value="Znf_TRAF"/>
</dbReference>
<dbReference type="GO" id="GO:0008270">
    <property type="term" value="F:zinc ion binding"/>
    <property type="evidence" value="ECO:0007669"/>
    <property type="project" value="UniProtKB-KW"/>
</dbReference>
<comment type="subcellular location">
    <subcellularLocation>
        <location evidence="1">Cytoplasm</location>
    </subcellularLocation>
</comment>
<dbReference type="InterPro" id="IPR017907">
    <property type="entry name" value="Znf_RING_CS"/>
</dbReference>
<keyword evidence="3 7" id="KW-0479">Metal-binding</keyword>
<evidence type="ECO:0000256" key="7">
    <source>
        <dbReference type="PROSITE-ProRule" id="PRU00207"/>
    </source>
</evidence>
<dbReference type="PROSITE" id="PS00518">
    <property type="entry name" value="ZF_RING_1"/>
    <property type="match status" value="1"/>
</dbReference>
<keyword evidence="4" id="KW-0677">Repeat</keyword>
<dbReference type="InterPro" id="IPR018957">
    <property type="entry name" value="Znf_C3HC4_RING-type"/>
</dbReference>